<evidence type="ECO:0000256" key="3">
    <source>
        <dbReference type="ARBA" id="ARBA00023235"/>
    </source>
</evidence>
<sequence>MSLPQGMSLATLTPGVDQILLAGDRFSARIALLGGQLIDYRRDGEPPLLYLSPQTTCQPGKAIRGGVPVCWPWFGPHPSDAGLPAHGVARQQVWRLSDAGRDGDVFHVKLDGPRHGGLAAELDFRIGPDGAEIALTTANLGDAAQTVGAALHSYFAVSGIDKVDLLGLEGAPAHDKVADQRVNLPALPLRFDGETDLIAYRGGLVTLRDAGWRRDIRIESAGSHSAVVWNPAQDKAQRLADLPDGDWRRFVCVETANAGDDARALAPGARHRLACRLHFSCHD</sequence>
<keyword evidence="3 4" id="KW-0413">Isomerase</keyword>
<dbReference type="Pfam" id="PF01263">
    <property type="entry name" value="Aldose_epim"/>
    <property type="match status" value="1"/>
</dbReference>
<protein>
    <recommendedName>
        <fullName evidence="4">Putative glucose-6-phosphate 1-epimerase</fullName>
        <ecNumber evidence="4">5.1.3.15</ecNumber>
    </recommendedName>
</protein>
<accession>A0A202B4P3</accession>
<dbReference type="EC" id="5.1.3.15" evidence="4"/>
<comment type="catalytic activity">
    <reaction evidence="1">
        <text>alpha-D-glucose 6-phosphate = beta-D-glucose 6-phosphate</text>
        <dbReference type="Rhea" id="RHEA:16249"/>
        <dbReference type="ChEBI" id="CHEBI:58225"/>
        <dbReference type="ChEBI" id="CHEBI:58247"/>
        <dbReference type="EC" id="5.1.3.15"/>
    </reaction>
</comment>
<dbReference type="PIRSF" id="PIRSF016020">
    <property type="entry name" value="PHexose_mutarotase"/>
    <property type="match status" value="1"/>
</dbReference>
<dbReference type="InterPro" id="IPR014718">
    <property type="entry name" value="GH-type_carb-bd"/>
</dbReference>
<evidence type="ECO:0000256" key="1">
    <source>
        <dbReference type="ARBA" id="ARBA00001096"/>
    </source>
</evidence>
<dbReference type="AlphaFoldDB" id="A0A202B4P3"/>
<evidence type="ECO:0000313" key="7">
    <source>
        <dbReference type="Proteomes" id="UP000196342"/>
    </source>
</evidence>
<dbReference type="InterPro" id="IPR025532">
    <property type="entry name" value="G6P_1-epimerase"/>
</dbReference>
<feature type="active site" evidence="5">
    <location>
        <position position="254"/>
    </location>
</feature>
<dbReference type="PANTHER" id="PTHR11122:SF13">
    <property type="entry name" value="GLUCOSE-6-PHOSPHATE 1-EPIMERASE"/>
    <property type="match status" value="1"/>
</dbReference>
<dbReference type="GO" id="GO:0005975">
    <property type="term" value="P:carbohydrate metabolic process"/>
    <property type="evidence" value="ECO:0007669"/>
    <property type="project" value="InterPro"/>
</dbReference>
<dbReference type="GO" id="GO:0047938">
    <property type="term" value="F:glucose-6-phosphate 1-epimerase activity"/>
    <property type="evidence" value="ECO:0007669"/>
    <property type="project" value="UniProtKB-UniRule"/>
</dbReference>
<comment type="caution">
    <text evidence="6">The sequence shown here is derived from an EMBL/GenBank/DDBJ whole genome shotgun (WGS) entry which is preliminary data.</text>
</comment>
<organism evidence="6 7">
    <name type="scientific">Chromobacterium violaceum</name>
    <dbReference type="NCBI Taxonomy" id="536"/>
    <lineage>
        <taxon>Bacteria</taxon>
        <taxon>Pseudomonadati</taxon>
        <taxon>Pseudomonadota</taxon>
        <taxon>Betaproteobacteria</taxon>
        <taxon>Neisseriales</taxon>
        <taxon>Chromobacteriaceae</taxon>
        <taxon>Chromobacterium</taxon>
    </lineage>
</organism>
<dbReference type="RefSeq" id="WP_087698569.1">
    <property type="nucleotide sequence ID" value="NZ_JABXOB010000016.1"/>
</dbReference>
<feature type="active site" evidence="5">
    <location>
        <position position="152"/>
    </location>
</feature>
<dbReference type="EMBL" id="NHOO01000019">
    <property type="protein sequence ID" value="OVE46310.1"/>
    <property type="molecule type" value="Genomic_DNA"/>
</dbReference>
<dbReference type="PANTHER" id="PTHR11122">
    <property type="entry name" value="APOSPORY-ASSOCIATED PROTEIN C-RELATED"/>
    <property type="match status" value="1"/>
</dbReference>
<dbReference type="InterPro" id="IPR011013">
    <property type="entry name" value="Gal_mutarotase_sf_dom"/>
</dbReference>
<gene>
    <name evidence="6" type="ORF">CBW21_18750</name>
</gene>
<dbReference type="GO" id="GO:0030246">
    <property type="term" value="F:carbohydrate binding"/>
    <property type="evidence" value="ECO:0007669"/>
    <property type="project" value="UniProtKB-UniRule"/>
</dbReference>
<name>A0A202B4P3_CHRVL</name>
<evidence type="ECO:0000256" key="2">
    <source>
        <dbReference type="ARBA" id="ARBA00005866"/>
    </source>
</evidence>
<keyword evidence="7" id="KW-1185">Reference proteome</keyword>
<dbReference type="CDD" id="cd09020">
    <property type="entry name" value="D-hex-6-P-epi_like"/>
    <property type="match status" value="1"/>
</dbReference>
<evidence type="ECO:0000256" key="5">
    <source>
        <dbReference type="PIRSR" id="PIRSR016020-1"/>
    </source>
</evidence>
<dbReference type="SUPFAM" id="SSF74650">
    <property type="entry name" value="Galactose mutarotase-like"/>
    <property type="match status" value="1"/>
</dbReference>
<reference evidence="6 7" key="1">
    <citation type="submission" date="2017-05" db="EMBL/GenBank/DDBJ databases">
        <title>Chromobacterium violaceum GHPS1 isolated from Hydrocarbon polluted soil in French Guiana display an awesome secondary metabolite arsenal and a battery of drug and heavy-metal-resistance and detoxification of xenobiotics proteins.</title>
        <authorList>
            <person name="Belbahri L."/>
        </authorList>
    </citation>
    <scope>NUCLEOTIDE SEQUENCE [LARGE SCALE GENOMIC DNA]</scope>
    <source>
        <strain evidence="6 7">GHPS1</strain>
    </source>
</reference>
<dbReference type="Gene3D" id="2.70.98.10">
    <property type="match status" value="1"/>
</dbReference>
<proteinExistence type="inferred from homology"/>
<dbReference type="InterPro" id="IPR008183">
    <property type="entry name" value="Aldose_1/G6P_1-epimerase"/>
</dbReference>
<dbReference type="Proteomes" id="UP000196342">
    <property type="component" value="Unassembled WGS sequence"/>
</dbReference>
<evidence type="ECO:0000313" key="6">
    <source>
        <dbReference type="EMBL" id="OVE46310.1"/>
    </source>
</evidence>
<comment type="similarity">
    <text evidence="2 4">Belongs to the glucose-6-phosphate 1-epimerase family.</text>
</comment>
<evidence type="ECO:0000256" key="4">
    <source>
        <dbReference type="PIRNR" id="PIRNR016020"/>
    </source>
</evidence>